<dbReference type="RefSeq" id="WP_072987729.1">
    <property type="nucleotide sequence ID" value="NZ_FQZB01000010.1"/>
</dbReference>
<keyword evidence="2" id="KW-0547">Nucleotide-binding</keyword>
<dbReference type="AlphaFoldDB" id="A0A1M6LK04"/>
<dbReference type="InterPro" id="IPR007831">
    <property type="entry name" value="T2SS_GspE_N"/>
</dbReference>
<dbReference type="Proteomes" id="UP000184310">
    <property type="component" value="Unassembled WGS sequence"/>
</dbReference>
<dbReference type="SUPFAM" id="SSF52540">
    <property type="entry name" value="P-loop containing nucleoside triphosphate hydrolases"/>
    <property type="match status" value="1"/>
</dbReference>
<dbReference type="Gene3D" id="3.30.450.90">
    <property type="match status" value="1"/>
</dbReference>
<name>A0A1M6LK04_9CLOT</name>
<dbReference type="SMART" id="SM00382">
    <property type="entry name" value="AAA"/>
    <property type="match status" value="1"/>
</dbReference>
<evidence type="ECO:0000259" key="4">
    <source>
        <dbReference type="PROSITE" id="PS00662"/>
    </source>
</evidence>
<dbReference type="FunFam" id="3.40.50.300:FF:000398">
    <property type="entry name" value="Type IV pilus assembly ATPase PilB"/>
    <property type="match status" value="1"/>
</dbReference>
<dbReference type="InterPro" id="IPR003593">
    <property type="entry name" value="AAA+_ATPase"/>
</dbReference>
<dbReference type="PANTHER" id="PTHR30258:SF1">
    <property type="entry name" value="PROTEIN TRANSPORT PROTEIN HOFB HOMOLOG"/>
    <property type="match status" value="1"/>
</dbReference>
<dbReference type="GO" id="GO:0005886">
    <property type="term" value="C:plasma membrane"/>
    <property type="evidence" value="ECO:0007669"/>
    <property type="project" value="TreeGrafter"/>
</dbReference>
<dbReference type="Gene3D" id="3.40.50.300">
    <property type="entry name" value="P-loop containing nucleotide triphosphate hydrolases"/>
    <property type="match status" value="1"/>
</dbReference>
<dbReference type="InterPro" id="IPR001482">
    <property type="entry name" value="T2SS/T4SS_dom"/>
</dbReference>
<evidence type="ECO:0000313" key="6">
    <source>
        <dbReference type="Proteomes" id="UP000184310"/>
    </source>
</evidence>
<dbReference type="SUPFAM" id="SSF160246">
    <property type="entry name" value="EspE N-terminal domain-like"/>
    <property type="match status" value="1"/>
</dbReference>
<evidence type="ECO:0000313" key="5">
    <source>
        <dbReference type="EMBL" id="SHJ71485.1"/>
    </source>
</evidence>
<evidence type="ECO:0000256" key="3">
    <source>
        <dbReference type="ARBA" id="ARBA00022840"/>
    </source>
</evidence>
<evidence type="ECO:0000256" key="1">
    <source>
        <dbReference type="ARBA" id="ARBA00006611"/>
    </source>
</evidence>
<feature type="domain" description="Bacterial type II secretion system protein E" evidence="4">
    <location>
        <begin position="379"/>
        <end position="393"/>
    </location>
</feature>
<dbReference type="Gene3D" id="3.30.300.160">
    <property type="entry name" value="Type II secretion system, protein E, N-terminal domain"/>
    <property type="match status" value="1"/>
</dbReference>
<dbReference type="OrthoDB" id="9808272at2"/>
<reference evidence="5 6" key="1">
    <citation type="submission" date="2016-11" db="EMBL/GenBank/DDBJ databases">
        <authorList>
            <person name="Jaros S."/>
            <person name="Januszkiewicz K."/>
            <person name="Wedrychowicz H."/>
        </authorList>
    </citation>
    <scope>NUCLEOTIDE SEQUENCE [LARGE SCALE GENOMIC DNA]</scope>
    <source>
        <strain evidence="5 6">DSM 21758</strain>
    </source>
</reference>
<dbReference type="Pfam" id="PF05157">
    <property type="entry name" value="MshEN"/>
    <property type="match status" value="1"/>
</dbReference>
<sequence>MSIRKKRLGDLLVEEKKINLPQLQKALKRQRVEGKKLGEILVEEGLVTHEDIINVLEKQLGIERVQLDMIVVDKRAVRLIPQAMCKKHDLFPYEIEENIIKIAVADPLNIFAIDDVGISTGLQVKAYIATKEEITQATERYYSGENVINAAEELSKEKMHTAKEEEEEEEIDDIKNAPAVKMVEYLFKNAIEQGASDIHIEPYENYIRIRYRVDGQLQTVSTLNRDALGALVTRIKILANLNIAEKRIPQDGRVMTNIGDKAVDMRVSILPLITGEKVVIRVLDKDNYKVDKKDLGFTEEELQKIDNIIKSPYGIILVTGPTGSGKSTTLYTILSELNKEDKNIITVEDPVEYSLEGINQVTVNNKAGLTFASGLRSILRQDPDIVMIGEIRDNETAQIAVRASITGHLVLSTLHTNDAPASMVRLVDMGIEAYLVSTAVSGIVAQRLVRKICPNCKVAHEATAYEKRVMGVAEDKPLTVYKGEGCVYCNKSGYKGRRGVYEIMEVDRELRELILHTQNSDKIKDLAVKKGMKTLSMRCRELVLEGITTVEEMINITFLGE</sequence>
<dbReference type="InterPro" id="IPR027417">
    <property type="entry name" value="P-loop_NTPase"/>
</dbReference>
<dbReference type="PROSITE" id="PS00662">
    <property type="entry name" value="T2SP_E"/>
    <property type="match status" value="1"/>
</dbReference>
<protein>
    <submittedName>
        <fullName evidence="5">Type IV pilus assembly protein PilB</fullName>
    </submittedName>
</protein>
<dbReference type="EMBL" id="FQZB01000010">
    <property type="protein sequence ID" value="SHJ71485.1"/>
    <property type="molecule type" value="Genomic_DNA"/>
</dbReference>
<dbReference type="Pfam" id="PF00437">
    <property type="entry name" value="T2SSE"/>
    <property type="match status" value="1"/>
</dbReference>
<dbReference type="CDD" id="cd01129">
    <property type="entry name" value="PulE-GspE-like"/>
    <property type="match status" value="1"/>
</dbReference>
<dbReference type="InterPro" id="IPR037257">
    <property type="entry name" value="T2SS_E_N_sf"/>
</dbReference>
<dbReference type="FunFam" id="3.30.450.90:FF:000001">
    <property type="entry name" value="Type II secretion system ATPase GspE"/>
    <property type="match status" value="1"/>
</dbReference>
<gene>
    <name evidence="5" type="ORF">SAMN02745163_02405</name>
</gene>
<dbReference type="GO" id="GO:0005524">
    <property type="term" value="F:ATP binding"/>
    <property type="evidence" value="ECO:0007669"/>
    <property type="project" value="UniProtKB-KW"/>
</dbReference>
<proteinExistence type="inferred from homology"/>
<dbReference type="PANTHER" id="PTHR30258">
    <property type="entry name" value="TYPE II SECRETION SYSTEM PROTEIN GSPE-RELATED"/>
    <property type="match status" value="1"/>
</dbReference>
<organism evidence="5 6">
    <name type="scientific">Clostridium cavendishii DSM 21758</name>
    <dbReference type="NCBI Taxonomy" id="1121302"/>
    <lineage>
        <taxon>Bacteria</taxon>
        <taxon>Bacillati</taxon>
        <taxon>Bacillota</taxon>
        <taxon>Clostridia</taxon>
        <taxon>Eubacteriales</taxon>
        <taxon>Clostridiaceae</taxon>
        <taxon>Clostridium</taxon>
    </lineage>
</organism>
<dbReference type="STRING" id="1121302.SAMN02745163_02405"/>
<keyword evidence="3" id="KW-0067">ATP-binding</keyword>
<evidence type="ECO:0000256" key="2">
    <source>
        <dbReference type="ARBA" id="ARBA00022741"/>
    </source>
</evidence>
<dbReference type="GO" id="GO:0016887">
    <property type="term" value="F:ATP hydrolysis activity"/>
    <property type="evidence" value="ECO:0007669"/>
    <property type="project" value="TreeGrafter"/>
</dbReference>
<keyword evidence="6" id="KW-1185">Reference proteome</keyword>
<accession>A0A1M6LK04</accession>
<comment type="similarity">
    <text evidence="1">Belongs to the GSP E family.</text>
</comment>